<feature type="domain" description="ISXO2-like transposase" evidence="1">
    <location>
        <begin position="33"/>
        <end position="177"/>
    </location>
</feature>
<evidence type="ECO:0000313" key="2">
    <source>
        <dbReference type="EMBL" id="RNA31067.1"/>
    </source>
</evidence>
<sequence length="348" mass="41074">MEESINISRPTAIRICRFLRKLCILDLDKNKFVMGGPNETVEIDGSVFNKVKFNRGKDLVHYSKEKQLWVFGLKARSTGKCFFQAVCNLKEKTLLPIIQKHVLPKTSIYSDQFKKLRENFVHFTVNHSKQFIDKRTGCNTNGIEGLWNKCKSKIRASNGVNRKYLQEYLDEIMWRHNVCLVTHKNDKKQKKSTRRNAFKRILILLHINNIHKLNLKLQEIIEMDNLEKVKEKQRHRDHFLSDEFVISRNRIKNIKRLLSEVEDDDNAKDEDTRELEGKPIPLVSRLTQTNASVFDYDHRRKKFKLVVEEPRVYVKSFDMIDRVFFKFGDHGVFNGNCNTIPYCLNVDL</sequence>
<proteinExistence type="predicted"/>
<accession>A0A3M7S5Z9</accession>
<dbReference type="EMBL" id="REGN01001995">
    <property type="protein sequence ID" value="RNA31067.1"/>
    <property type="molecule type" value="Genomic_DNA"/>
</dbReference>
<dbReference type="STRING" id="10195.A0A3M7S5Z9"/>
<reference evidence="2 3" key="1">
    <citation type="journal article" date="2018" name="Sci. Rep.">
        <title>Genomic signatures of local adaptation to the degree of environmental predictability in rotifers.</title>
        <authorList>
            <person name="Franch-Gras L."/>
            <person name="Hahn C."/>
            <person name="Garcia-Roger E.M."/>
            <person name="Carmona M.J."/>
            <person name="Serra M."/>
            <person name="Gomez A."/>
        </authorList>
    </citation>
    <scope>NUCLEOTIDE SEQUENCE [LARGE SCALE GENOMIC DNA]</scope>
    <source>
        <strain evidence="2">HYR1</strain>
    </source>
</reference>
<name>A0A3M7S5Z9_BRAPC</name>
<dbReference type="InterPro" id="IPR053164">
    <property type="entry name" value="IS1016-like_transposase"/>
</dbReference>
<dbReference type="PANTHER" id="PTHR47163">
    <property type="entry name" value="DDE_TNP_IS1595 DOMAIN-CONTAINING PROTEIN"/>
    <property type="match status" value="1"/>
</dbReference>
<comment type="caution">
    <text evidence="2">The sequence shown here is derived from an EMBL/GenBank/DDBJ whole genome shotgun (WGS) entry which is preliminary data.</text>
</comment>
<dbReference type="SMART" id="SM01126">
    <property type="entry name" value="DDE_Tnp_IS1595"/>
    <property type="match status" value="1"/>
</dbReference>
<dbReference type="Pfam" id="PF12762">
    <property type="entry name" value="DDE_Tnp_IS1595"/>
    <property type="match status" value="1"/>
</dbReference>
<keyword evidence="3" id="KW-1185">Reference proteome</keyword>
<dbReference type="PANTHER" id="PTHR47163:SF2">
    <property type="entry name" value="SI:DKEY-17M8.2"/>
    <property type="match status" value="1"/>
</dbReference>
<evidence type="ECO:0000259" key="1">
    <source>
        <dbReference type="SMART" id="SM01126"/>
    </source>
</evidence>
<dbReference type="NCBIfam" id="NF033547">
    <property type="entry name" value="transpos_IS1595"/>
    <property type="match status" value="1"/>
</dbReference>
<protein>
    <submittedName>
        <fullName evidence="2">ISXO2-like domain-containing</fullName>
    </submittedName>
</protein>
<evidence type="ECO:0000313" key="3">
    <source>
        <dbReference type="Proteomes" id="UP000276133"/>
    </source>
</evidence>
<dbReference type="InterPro" id="IPR024445">
    <property type="entry name" value="Tnp_ISXO2-like"/>
</dbReference>
<gene>
    <name evidence="2" type="ORF">BpHYR1_046927</name>
</gene>
<dbReference type="Proteomes" id="UP000276133">
    <property type="component" value="Unassembled WGS sequence"/>
</dbReference>
<dbReference type="AlphaFoldDB" id="A0A3M7S5Z9"/>
<dbReference type="OrthoDB" id="10052789at2759"/>
<organism evidence="2 3">
    <name type="scientific">Brachionus plicatilis</name>
    <name type="common">Marine rotifer</name>
    <name type="synonym">Brachionus muelleri</name>
    <dbReference type="NCBI Taxonomy" id="10195"/>
    <lineage>
        <taxon>Eukaryota</taxon>
        <taxon>Metazoa</taxon>
        <taxon>Spiralia</taxon>
        <taxon>Gnathifera</taxon>
        <taxon>Rotifera</taxon>
        <taxon>Eurotatoria</taxon>
        <taxon>Monogononta</taxon>
        <taxon>Pseudotrocha</taxon>
        <taxon>Ploima</taxon>
        <taxon>Brachionidae</taxon>
        <taxon>Brachionus</taxon>
    </lineage>
</organism>